<comment type="similarity">
    <text evidence="3">Belongs to the RNase H family.</text>
</comment>
<dbReference type="PANTHER" id="PTHR10642:SF26">
    <property type="entry name" value="RIBONUCLEASE H1"/>
    <property type="match status" value="1"/>
</dbReference>
<evidence type="ECO:0000256" key="6">
    <source>
        <dbReference type="ARBA" id="ARBA00022723"/>
    </source>
</evidence>
<dbReference type="PANTHER" id="PTHR10642">
    <property type="entry name" value="RIBONUCLEASE H1"/>
    <property type="match status" value="1"/>
</dbReference>
<dbReference type="GO" id="GO:0043137">
    <property type="term" value="P:DNA replication, removal of RNA primer"/>
    <property type="evidence" value="ECO:0007669"/>
    <property type="project" value="TreeGrafter"/>
</dbReference>
<evidence type="ECO:0000256" key="9">
    <source>
        <dbReference type="ARBA" id="ARBA00022842"/>
    </source>
</evidence>
<dbReference type="Pfam" id="PF00075">
    <property type="entry name" value="RNase_H"/>
    <property type="match status" value="1"/>
</dbReference>
<dbReference type="Proteomes" id="UP000078561">
    <property type="component" value="Unassembled WGS sequence"/>
</dbReference>
<evidence type="ECO:0000256" key="8">
    <source>
        <dbReference type="ARBA" id="ARBA00022801"/>
    </source>
</evidence>
<dbReference type="SUPFAM" id="SSF53098">
    <property type="entry name" value="Ribonuclease H-like"/>
    <property type="match status" value="1"/>
</dbReference>
<dbReference type="InterPro" id="IPR036397">
    <property type="entry name" value="RNaseH_sf"/>
</dbReference>
<sequence length="336" mass="37138">MAYPGSGRGIVGLVMLRFLGNAFEKTRFDISDPACPVLVLFSRLRLPTTTRHPSPFGTIMGKKKFYYAVQKGHSQGVYNTWGECKEMVKGFKYAKFRKFETQEEANAFASGSSNSSAAAYAPPVYSNRKRNASDDADDCSRTPQRRRMDSPPSISYGTSSNVSSSPADYARRSSGPLPPPVSDAQVVYTDGASRGNGRSNAKAGYGVFWGDNDPRNESAPLAGDRQTNQRAEATAILRVLEKTQDMDEALEIRTDSQYCIKAMTEWNQNWVKRKWVTSTGHPVLNRDLFEPMLDLVKSRKGTTKFTYVPGHKGVYGNEMADRLAVQGARKPTPSSP</sequence>
<evidence type="ECO:0000256" key="3">
    <source>
        <dbReference type="ARBA" id="ARBA00005300"/>
    </source>
</evidence>
<evidence type="ECO:0000256" key="5">
    <source>
        <dbReference type="ARBA" id="ARBA00022722"/>
    </source>
</evidence>
<comment type="cofactor">
    <cofactor evidence="2">
        <name>Mg(2+)</name>
        <dbReference type="ChEBI" id="CHEBI:18420"/>
    </cofactor>
</comment>
<dbReference type="OMA" id="IRSMTEW"/>
<dbReference type="InterPro" id="IPR011320">
    <property type="entry name" value="RNase_H1_N"/>
</dbReference>
<dbReference type="GO" id="GO:0046872">
    <property type="term" value="F:metal ion binding"/>
    <property type="evidence" value="ECO:0007669"/>
    <property type="project" value="UniProtKB-KW"/>
</dbReference>
<dbReference type="FunCoup" id="A0A163IRC5">
    <property type="interactions" value="60"/>
</dbReference>
<dbReference type="InterPro" id="IPR050092">
    <property type="entry name" value="RNase_H"/>
</dbReference>
<feature type="region of interest" description="Disordered" evidence="10">
    <location>
        <begin position="108"/>
        <end position="185"/>
    </location>
</feature>
<keyword evidence="13" id="KW-1185">Reference proteome</keyword>
<evidence type="ECO:0000256" key="2">
    <source>
        <dbReference type="ARBA" id="ARBA00001946"/>
    </source>
</evidence>
<dbReference type="CDD" id="cd09280">
    <property type="entry name" value="RNase_HI_eukaryote_like"/>
    <property type="match status" value="1"/>
</dbReference>
<dbReference type="Gene3D" id="3.40.970.10">
    <property type="entry name" value="Ribonuclease H1, N-terminal domain"/>
    <property type="match status" value="1"/>
</dbReference>
<evidence type="ECO:0000313" key="13">
    <source>
        <dbReference type="Proteomes" id="UP000078561"/>
    </source>
</evidence>
<dbReference type="GO" id="GO:0004523">
    <property type="term" value="F:RNA-DNA hybrid ribonuclease activity"/>
    <property type="evidence" value="ECO:0007669"/>
    <property type="project" value="UniProtKB-EC"/>
</dbReference>
<keyword evidence="8" id="KW-0378">Hydrolase</keyword>
<dbReference type="FunFam" id="3.40.970.10:FF:000001">
    <property type="entry name" value="Ribonuclease H1"/>
    <property type="match status" value="1"/>
</dbReference>
<evidence type="ECO:0000259" key="11">
    <source>
        <dbReference type="PROSITE" id="PS50879"/>
    </source>
</evidence>
<dbReference type="Pfam" id="PF01693">
    <property type="entry name" value="Cauli_VI"/>
    <property type="match status" value="1"/>
</dbReference>
<evidence type="ECO:0000256" key="10">
    <source>
        <dbReference type="SAM" id="MobiDB-lite"/>
    </source>
</evidence>
<keyword evidence="9" id="KW-0460">Magnesium</keyword>
<comment type="catalytic activity">
    <reaction evidence="1">
        <text>Endonucleolytic cleavage to 5'-phosphomonoester.</text>
        <dbReference type="EC" id="3.1.26.4"/>
    </reaction>
</comment>
<protein>
    <recommendedName>
        <fullName evidence="4">ribonuclease H</fullName>
        <ecNumber evidence="4">3.1.26.4</ecNumber>
    </recommendedName>
</protein>
<dbReference type="STRING" id="4829.A0A163IRC5"/>
<feature type="domain" description="RNase H type-1" evidence="11">
    <location>
        <begin position="181"/>
        <end position="329"/>
    </location>
</feature>
<dbReference type="Gene3D" id="3.30.420.10">
    <property type="entry name" value="Ribonuclease H-like superfamily/Ribonuclease H"/>
    <property type="match status" value="1"/>
</dbReference>
<dbReference type="InParanoid" id="A0A163IRC5"/>
<gene>
    <name evidence="12" type="primary">ABSGL_00186.1 scaffold 349</name>
</gene>
<accession>A0A163IRC5</accession>
<dbReference type="InterPro" id="IPR012337">
    <property type="entry name" value="RNaseH-like_sf"/>
</dbReference>
<proteinExistence type="inferred from homology"/>
<dbReference type="InterPro" id="IPR009027">
    <property type="entry name" value="Ribosomal_bL9/RNase_H1_N"/>
</dbReference>
<dbReference type="InterPro" id="IPR037056">
    <property type="entry name" value="RNase_H1_N_sf"/>
</dbReference>
<keyword evidence="7" id="KW-0255">Endonuclease</keyword>
<dbReference type="InterPro" id="IPR002156">
    <property type="entry name" value="RNaseH_domain"/>
</dbReference>
<dbReference type="OrthoDB" id="128665at2759"/>
<dbReference type="EMBL" id="LT550042">
    <property type="protein sequence ID" value="SAL94894.1"/>
    <property type="molecule type" value="Genomic_DNA"/>
</dbReference>
<organism evidence="12">
    <name type="scientific">Absidia glauca</name>
    <name type="common">Pin mould</name>
    <dbReference type="NCBI Taxonomy" id="4829"/>
    <lineage>
        <taxon>Eukaryota</taxon>
        <taxon>Fungi</taxon>
        <taxon>Fungi incertae sedis</taxon>
        <taxon>Mucoromycota</taxon>
        <taxon>Mucoromycotina</taxon>
        <taxon>Mucoromycetes</taxon>
        <taxon>Mucorales</taxon>
        <taxon>Cunninghamellaceae</taxon>
        <taxon>Absidia</taxon>
    </lineage>
</organism>
<keyword evidence="6" id="KW-0479">Metal-binding</keyword>
<evidence type="ECO:0000256" key="7">
    <source>
        <dbReference type="ARBA" id="ARBA00022759"/>
    </source>
</evidence>
<evidence type="ECO:0000313" key="12">
    <source>
        <dbReference type="EMBL" id="SAL94894.1"/>
    </source>
</evidence>
<dbReference type="AlphaFoldDB" id="A0A163IRC5"/>
<reference evidence="12" key="1">
    <citation type="submission" date="2016-04" db="EMBL/GenBank/DDBJ databases">
        <authorList>
            <person name="Evans L.H."/>
            <person name="Alamgir A."/>
            <person name="Owens N."/>
            <person name="Weber N.D."/>
            <person name="Virtaneva K."/>
            <person name="Barbian K."/>
            <person name="Babar A."/>
            <person name="Rosenke K."/>
        </authorList>
    </citation>
    <scope>NUCLEOTIDE SEQUENCE [LARGE SCALE GENOMIC DNA]</scope>
    <source>
        <strain evidence="12">CBS 101.48</strain>
    </source>
</reference>
<feature type="compositionally biased region" description="Low complexity" evidence="10">
    <location>
        <begin position="108"/>
        <end position="121"/>
    </location>
</feature>
<dbReference type="PROSITE" id="PS50879">
    <property type="entry name" value="RNASE_H_1"/>
    <property type="match status" value="1"/>
</dbReference>
<dbReference type="SUPFAM" id="SSF55658">
    <property type="entry name" value="L9 N-domain-like"/>
    <property type="match status" value="1"/>
</dbReference>
<evidence type="ECO:0000256" key="1">
    <source>
        <dbReference type="ARBA" id="ARBA00000077"/>
    </source>
</evidence>
<feature type="compositionally biased region" description="Polar residues" evidence="10">
    <location>
        <begin position="152"/>
        <end position="166"/>
    </location>
</feature>
<evidence type="ECO:0000256" key="4">
    <source>
        <dbReference type="ARBA" id="ARBA00012180"/>
    </source>
</evidence>
<keyword evidence="5" id="KW-0540">Nuclease</keyword>
<name>A0A163IRC5_ABSGL</name>
<dbReference type="EC" id="3.1.26.4" evidence="4"/>
<dbReference type="GO" id="GO:0003676">
    <property type="term" value="F:nucleic acid binding"/>
    <property type="evidence" value="ECO:0007669"/>
    <property type="project" value="InterPro"/>
</dbReference>